<dbReference type="AlphaFoldDB" id="A0AAV4HCA4"/>
<evidence type="ECO:0000256" key="2">
    <source>
        <dbReference type="ARBA" id="ARBA00004370"/>
    </source>
</evidence>
<gene>
    <name evidence="13" type="ORF">ElyMa_002683700</name>
</gene>
<keyword evidence="7 10" id="KW-0503">Monooxygenase</keyword>
<dbReference type="PRINTS" id="PR01686">
    <property type="entry name" value="EP450ICYP2D"/>
</dbReference>
<dbReference type="PANTHER" id="PTHR24300">
    <property type="entry name" value="CYTOCHROME P450 508A4-RELATED"/>
    <property type="match status" value="1"/>
</dbReference>
<dbReference type="InterPro" id="IPR036396">
    <property type="entry name" value="Cyt_P450_sf"/>
</dbReference>
<keyword evidence="5 10" id="KW-0560">Oxidoreductase</keyword>
<dbReference type="GO" id="GO:0020037">
    <property type="term" value="F:heme binding"/>
    <property type="evidence" value="ECO:0007669"/>
    <property type="project" value="InterPro"/>
</dbReference>
<evidence type="ECO:0000256" key="5">
    <source>
        <dbReference type="ARBA" id="ARBA00023002"/>
    </source>
</evidence>
<protein>
    <submittedName>
        <fullName evidence="13">Cytochrome P450 II f2-like protein II</fullName>
    </submittedName>
</protein>
<evidence type="ECO:0000256" key="9">
    <source>
        <dbReference type="PIRSR" id="PIRSR602401-1"/>
    </source>
</evidence>
<dbReference type="InterPro" id="IPR050182">
    <property type="entry name" value="Cytochrome_P450_fam2"/>
</dbReference>
<keyword evidence="9 10" id="KW-0349">Heme</keyword>
<evidence type="ECO:0000256" key="1">
    <source>
        <dbReference type="ARBA" id="ARBA00001971"/>
    </source>
</evidence>
<keyword evidence="12" id="KW-0732">Signal</keyword>
<comment type="caution">
    <text evidence="13">The sequence shown here is derived from an EMBL/GenBank/DDBJ whole genome shotgun (WGS) entry which is preliminary data.</text>
</comment>
<dbReference type="PROSITE" id="PS00086">
    <property type="entry name" value="CYTOCHROME_P450"/>
    <property type="match status" value="1"/>
</dbReference>
<sequence length="541" mass="61005">MALAVSGFLTMTWNASAVTMDTVSAVINSVSATGSLVLLLLGLVCFYLWRSSRPRYLNKANIPPYPTRPWPFFGHLLMVRKDPRGTFLRWRQECGDIFSLDFCGKHVVVLNGYPLLKEVLIRHADLVTVRPKTLMAVVLDEYNKGIINASGRVWKEQRTAALTILRTFGMGKNIMASKIREEVNVYLEEIGKLGGRPSDIRVLTGVSISNVICSIIMGRKFEHDDPFFRQMVGLVSKIVTQIGGTALLNHLPVLRHLPGDLFQARQLQRNTSDVSDIFVNPVIDRHKANFDPSQEPADFIDAYLHQMHVRDTCSNSKGSNEKTSLNTTLNDENLNAVIKNIFAAGSETTGSTIMWCLLFLLHHPHEQDKLYSQIEAVVGTHRLPEMADRPYLTYLTAVIMETQRLASIAPFSFQRVVASDIHVKGYIIPEGSVIIPSLDSVLWDKELWGDPQTFRPERFFDKSGALVQPEYFVPFSMGKRVCIGEALAKMELFLYLSSLLQRFKVMPAEEGALPEIRAKFGMTCAPEDFTLRLVERNKRDR</sequence>
<keyword evidence="8 11" id="KW-0472">Membrane</keyword>
<comment type="similarity">
    <text evidence="3 10">Belongs to the cytochrome P450 family.</text>
</comment>
<dbReference type="InterPro" id="IPR008069">
    <property type="entry name" value="Cyt_P450_E_grp-I_CYP2D-like"/>
</dbReference>
<keyword evidence="14" id="KW-1185">Reference proteome</keyword>
<dbReference type="PANTHER" id="PTHR24300:SF403">
    <property type="entry name" value="CYTOCHROME P450 306A1"/>
    <property type="match status" value="1"/>
</dbReference>
<evidence type="ECO:0000256" key="6">
    <source>
        <dbReference type="ARBA" id="ARBA00023004"/>
    </source>
</evidence>
<feature type="signal peptide" evidence="12">
    <location>
        <begin position="1"/>
        <end position="17"/>
    </location>
</feature>
<name>A0AAV4HCA4_9GAST</name>
<accession>A0AAV4HCA4</accession>
<dbReference type="SUPFAM" id="SSF48264">
    <property type="entry name" value="Cytochrome P450"/>
    <property type="match status" value="1"/>
</dbReference>
<keyword evidence="11" id="KW-0812">Transmembrane</keyword>
<feature type="binding site" description="axial binding residue" evidence="9">
    <location>
        <position position="482"/>
    </location>
    <ligand>
        <name>heme</name>
        <dbReference type="ChEBI" id="CHEBI:30413"/>
    </ligand>
    <ligandPart>
        <name>Fe</name>
        <dbReference type="ChEBI" id="CHEBI:18248"/>
    </ligandPart>
</feature>
<comment type="subcellular location">
    <subcellularLocation>
        <location evidence="2">Membrane</location>
    </subcellularLocation>
</comment>
<dbReference type="GO" id="GO:0006805">
    <property type="term" value="P:xenobiotic metabolic process"/>
    <property type="evidence" value="ECO:0007669"/>
    <property type="project" value="TreeGrafter"/>
</dbReference>
<dbReference type="GO" id="GO:0005506">
    <property type="term" value="F:iron ion binding"/>
    <property type="evidence" value="ECO:0007669"/>
    <property type="project" value="InterPro"/>
</dbReference>
<dbReference type="InterPro" id="IPR017972">
    <property type="entry name" value="Cyt_P450_CS"/>
</dbReference>
<reference evidence="13 14" key="1">
    <citation type="journal article" date="2021" name="Elife">
        <title>Chloroplast acquisition without the gene transfer in kleptoplastic sea slugs, Plakobranchus ocellatus.</title>
        <authorList>
            <person name="Maeda T."/>
            <person name="Takahashi S."/>
            <person name="Yoshida T."/>
            <person name="Shimamura S."/>
            <person name="Takaki Y."/>
            <person name="Nagai Y."/>
            <person name="Toyoda A."/>
            <person name="Suzuki Y."/>
            <person name="Arimoto A."/>
            <person name="Ishii H."/>
            <person name="Satoh N."/>
            <person name="Nishiyama T."/>
            <person name="Hasebe M."/>
            <person name="Maruyama T."/>
            <person name="Minagawa J."/>
            <person name="Obokata J."/>
            <person name="Shigenobu S."/>
        </authorList>
    </citation>
    <scope>NUCLEOTIDE SEQUENCE [LARGE SCALE GENOMIC DNA]</scope>
</reference>
<keyword evidence="4 9" id="KW-0479">Metal-binding</keyword>
<dbReference type="GO" id="GO:0016020">
    <property type="term" value="C:membrane"/>
    <property type="evidence" value="ECO:0007669"/>
    <property type="project" value="UniProtKB-SubCell"/>
</dbReference>
<evidence type="ECO:0000256" key="7">
    <source>
        <dbReference type="ARBA" id="ARBA00023033"/>
    </source>
</evidence>
<organism evidence="13 14">
    <name type="scientific">Elysia marginata</name>
    <dbReference type="NCBI Taxonomy" id="1093978"/>
    <lineage>
        <taxon>Eukaryota</taxon>
        <taxon>Metazoa</taxon>
        <taxon>Spiralia</taxon>
        <taxon>Lophotrochozoa</taxon>
        <taxon>Mollusca</taxon>
        <taxon>Gastropoda</taxon>
        <taxon>Heterobranchia</taxon>
        <taxon>Euthyneura</taxon>
        <taxon>Panpulmonata</taxon>
        <taxon>Sacoglossa</taxon>
        <taxon>Placobranchoidea</taxon>
        <taxon>Plakobranchidae</taxon>
        <taxon>Elysia</taxon>
    </lineage>
</organism>
<dbReference type="PRINTS" id="PR00463">
    <property type="entry name" value="EP450I"/>
</dbReference>
<evidence type="ECO:0000256" key="12">
    <source>
        <dbReference type="SAM" id="SignalP"/>
    </source>
</evidence>
<dbReference type="EMBL" id="BMAT01005533">
    <property type="protein sequence ID" value="GFR95080.1"/>
    <property type="molecule type" value="Genomic_DNA"/>
</dbReference>
<evidence type="ECO:0000256" key="10">
    <source>
        <dbReference type="RuleBase" id="RU000461"/>
    </source>
</evidence>
<dbReference type="PRINTS" id="PR00385">
    <property type="entry name" value="P450"/>
</dbReference>
<dbReference type="GO" id="GO:0006082">
    <property type="term" value="P:organic acid metabolic process"/>
    <property type="evidence" value="ECO:0007669"/>
    <property type="project" value="TreeGrafter"/>
</dbReference>
<dbReference type="Proteomes" id="UP000762676">
    <property type="component" value="Unassembled WGS sequence"/>
</dbReference>
<feature type="transmembrane region" description="Helical" evidence="11">
    <location>
        <begin position="27"/>
        <end position="49"/>
    </location>
</feature>
<dbReference type="InterPro" id="IPR001128">
    <property type="entry name" value="Cyt_P450"/>
</dbReference>
<evidence type="ECO:0000313" key="13">
    <source>
        <dbReference type="EMBL" id="GFR95080.1"/>
    </source>
</evidence>
<keyword evidence="11" id="KW-1133">Transmembrane helix</keyword>
<dbReference type="FunFam" id="1.10.630.10:FF:000036">
    <property type="entry name" value="CYtochrome P450 family"/>
    <property type="match status" value="1"/>
</dbReference>
<dbReference type="GO" id="GO:0008395">
    <property type="term" value="F:steroid hydroxylase activity"/>
    <property type="evidence" value="ECO:0007669"/>
    <property type="project" value="TreeGrafter"/>
</dbReference>
<dbReference type="GO" id="GO:0016712">
    <property type="term" value="F:oxidoreductase activity, acting on paired donors, with incorporation or reduction of molecular oxygen, reduced flavin or flavoprotein as one donor, and incorporation of one atom of oxygen"/>
    <property type="evidence" value="ECO:0007669"/>
    <property type="project" value="InterPro"/>
</dbReference>
<evidence type="ECO:0000256" key="4">
    <source>
        <dbReference type="ARBA" id="ARBA00022723"/>
    </source>
</evidence>
<dbReference type="Gene3D" id="1.10.630.10">
    <property type="entry name" value="Cytochrome P450"/>
    <property type="match status" value="1"/>
</dbReference>
<evidence type="ECO:0000256" key="3">
    <source>
        <dbReference type="ARBA" id="ARBA00010617"/>
    </source>
</evidence>
<dbReference type="InterPro" id="IPR002401">
    <property type="entry name" value="Cyt_P450_E_grp-I"/>
</dbReference>
<feature type="chain" id="PRO_5043315754" evidence="12">
    <location>
        <begin position="18"/>
        <end position="541"/>
    </location>
</feature>
<dbReference type="Pfam" id="PF00067">
    <property type="entry name" value="p450"/>
    <property type="match status" value="1"/>
</dbReference>
<evidence type="ECO:0000313" key="14">
    <source>
        <dbReference type="Proteomes" id="UP000762676"/>
    </source>
</evidence>
<evidence type="ECO:0000256" key="8">
    <source>
        <dbReference type="ARBA" id="ARBA00023136"/>
    </source>
</evidence>
<keyword evidence="6 9" id="KW-0408">Iron</keyword>
<evidence type="ECO:0000256" key="11">
    <source>
        <dbReference type="SAM" id="Phobius"/>
    </source>
</evidence>
<dbReference type="GO" id="GO:0005737">
    <property type="term" value="C:cytoplasm"/>
    <property type="evidence" value="ECO:0007669"/>
    <property type="project" value="TreeGrafter"/>
</dbReference>
<comment type="cofactor">
    <cofactor evidence="1 9">
        <name>heme</name>
        <dbReference type="ChEBI" id="CHEBI:30413"/>
    </cofactor>
</comment>
<proteinExistence type="inferred from homology"/>